<keyword evidence="3 6" id="KW-0808">Transferase</keyword>
<evidence type="ECO:0000313" key="8">
    <source>
        <dbReference type="Proteomes" id="UP001432222"/>
    </source>
</evidence>
<dbReference type="Gene3D" id="3.40.50.150">
    <property type="entry name" value="Vaccinia Virus protein VP39"/>
    <property type="match status" value="1"/>
</dbReference>
<gene>
    <name evidence="7" type="ORF">OHA16_07385</name>
</gene>
<dbReference type="InterPro" id="IPR029063">
    <property type="entry name" value="SAM-dependent_MTases_sf"/>
</dbReference>
<dbReference type="PANTHER" id="PTHR10629:SF52">
    <property type="entry name" value="DNA (CYTOSINE-5)-METHYLTRANSFERASE 1"/>
    <property type="match status" value="1"/>
</dbReference>
<keyword evidence="4 6" id="KW-0949">S-adenosyl-L-methionine</keyword>
<evidence type="ECO:0000256" key="5">
    <source>
        <dbReference type="ARBA" id="ARBA00022747"/>
    </source>
</evidence>
<dbReference type="Gene3D" id="3.90.120.10">
    <property type="entry name" value="DNA Methylase, subunit A, domain 2"/>
    <property type="match status" value="1"/>
</dbReference>
<dbReference type="RefSeq" id="WP_328953851.1">
    <property type="nucleotide sequence ID" value="NZ_CP108110.1"/>
</dbReference>
<accession>A0ABZ1TV39</accession>
<evidence type="ECO:0000313" key="7">
    <source>
        <dbReference type="EMBL" id="WUQ82807.1"/>
    </source>
</evidence>
<keyword evidence="2 6" id="KW-0489">Methyltransferase</keyword>
<dbReference type="InterPro" id="IPR050390">
    <property type="entry name" value="C5-Methyltransferase"/>
</dbReference>
<dbReference type="PRINTS" id="PR00105">
    <property type="entry name" value="C5METTRFRASE"/>
</dbReference>
<sequence length="388" mass="42137">MSSPETTPEFKIVDLFAGPGGLDMAAHVLGVPVTGVEWDDNACQTRTAAGLATVKGDVRLLDPGHFDANVLAGGPPCQTFTVAGKGAGRQALDQVLDFARRMARGEDVRGELDALKDERTGLVLEPLRWALTALADGASGYDTIVLEQVPAVLPVWQEYKRILEERGYSAECTVLHTEEFGVPQTRRRAILIARKRPAGSVLSDVVEFPKPTHRRFRKGATQHTDDAGLQPWVTMGKALKDVRTPYEVVSNYGTGGDPAARGRRGHDEPAFTVTGKVSRNWLERPDIPFDPKNKERFGLPQSGVLQTFPTNYPWRGNDQAQQIGNAIPPRLGVHVLAAALRRGSGDVEVALKTLDTWEPSNGASTMYSVDEWKQKVASDEQAPATVGA</sequence>
<dbReference type="InterPro" id="IPR001525">
    <property type="entry name" value="C5_MeTfrase"/>
</dbReference>
<keyword evidence="5" id="KW-0680">Restriction system</keyword>
<feature type="active site" evidence="6">
    <location>
        <position position="77"/>
    </location>
</feature>
<dbReference type="EMBL" id="CP108110">
    <property type="protein sequence ID" value="WUQ82807.1"/>
    <property type="molecule type" value="Genomic_DNA"/>
</dbReference>
<dbReference type="PROSITE" id="PS51679">
    <property type="entry name" value="SAM_MT_C5"/>
    <property type="match status" value="1"/>
</dbReference>
<dbReference type="PANTHER" id="PTHR10629">
    <property type="entry name" value="CYTOSINE-SPECIFIC METHYLTRANSFERASE"/>
    <property type="match status" value="1"/>
</dbReference>
<proteinExistence type="inferred from homology"/>
<evidence type="ECO:0000256" key="6">
    <source>
        <dbReference type="PROSITE-ProRule" id="PRU01016"/>
    </source>
</evidence>
<comment type="similarity">
    <text evidence="6">Belongs to the class I-like SAM-binding methyltransferase superfamily. C5-methyltransferase family.</text>
</comment>
<evidence type="ECO:0000256" key="2">
    <source>
        <dbReference type="ARBA" id="ARBA00022603"/>
    </source>
</evidence>
<organism evidence="7 8">
    <name type="scientific">Kitasatospora purpeofusca</name>
    <dbReference type="NCBI Taxonomy" id="67352"/>
    <lineage>
        <taxon>Bacteria</taxon>
        <taxon>Bacillati</taxon>
        <taxon>Actinomycetota</taxon>
        <taxon>Actinomycetes</taxon>
        <taxon>Kitasatosporales</taxon>
        <taxon>Streptomycetaceae</taxon>
        <taxon>Kitasatospora</taxon>
    </lineage>
</organism>
<reference evidence="7" key="1">
    <citation type="submission" date="2022-10" db="EMBL/GenBank/DDBJ databases">
        <title>The complete genomes of actinobacterial strains from the NBC collection.</title>
        <authorList>
            <person name="Joergensen T.S."/>
            <person name="Alvarez Arevalo M."/>
            <person name="Sterndorff E.B."/>
            <person name="Faurdal D."/>
            <person name="Vuksanovic O."/>
            <person name="Mourched A.-S."/>
            <person name="Charusanti P."/>
            <person name="Shaw S."/>
            <person name="Blin K."/>
            <person name="Weber T."/>
        </authorList>
    </citation>
    <scope>NUCLEOTIDE SEQUENCE</scope>
    <source>
        <strain evidence="7">NBC_00222</strain>
    </source>
</reference>
<dbReference type="Proteomes" id="UP001432222">
    <property type="component" value="Chromosome"/>
</dbReference>
<dbReference type="Pfam" id="PF00145">
    <property type="entry name" value="DNA_methylase"/>
    <property type="match status" value="2"/>
</dbReference>
<protein>
    <recommendedName>
        <fullName evidence="1">DNA (cytosine-5-)-methyltransferase</fullName>
        <ecNumber evidence="1">2.1.1.37</ecNumber>
    </recommendedName>
</protein>
<keyword evidence="8" id="KW-1185">Reference proteome</keyword>
<dbReference type="SUPFAM" id="SSF53335">
    <property type="entry name" value="S-adenosyl-L-methionine-dependent methyltransferases"/>
    <property type="match status" value="1"/>
</dbReference>
<dbReference type="EC" id="2.1.1.37" evidence="1"/>
<name>A0ABZ1TV39_9ACTN</name>
<evidence type="ECO:0000256" key="3">
    <source>
        <dbReference type="ARBA" id="ARBA00022679"/>
    </source>
</evidence>
<evidence type="ECO:0000256" key="4">
    <source>
        <dbReference type="ARBA" id="ARBA00022691"/>
    </source>
</evidence>
<evidence type="ECO:0000256" key="1">
    <source>
        <dbReference type="ARBA" id="ARBA00011975"/>
    </source>
</evidence>
<dbReference type="GO" id="GO:0032259">
    <property type="term" value="P:methylation"/>
    <property type="evidence" value="ECO:0007669"/>
    <property type="project" value="UniProtKB-KW"/>
</dbReference>
<dbReference type="GO" id="GO:0008168">
    <property type="term" value="F:methyltransferase activity"/>
    <property type="evidence" value="ECO:0007669"/>
    <property type="project" value="UniProtKB-KW"/>
</dbReference>